<dbReference type="Gene3D" id="3.40.50.1380">
    <property type="entry name" value="Methylglyoxal synthase-like domain"/>
    <property type="match status" value="1"/>
</dbReference>
<dbReference type="PIRSF" id="PIRSF000414">
    <property type="entry name" value="AICARFT_IMPCHas"/>
    <property type="match status" value="1"/>
</dbReference>
<dbReference type="NCBIfam" id="NF002049">
    <property type="entry name" value="PRK00881.1"/>
    <property type="match status" value="1"/>
</dbReference>
<dbReference type="SUPFAM" id="SSF52335">
    <property type="entry name" value="Methylglyoxal synthase-like"/>
    <property type="match status" value="1"/>
</dbReference>
<dbReference type="EC" id="3.5.4.10" evidence="10"/>
<dbReference type="InterPro" id="IPR024051">
    <property type="entry name" value="AICAR_Tfase_dup_dom_sf"/>
</dbReference>
<protein>
    <recommendedName>
        <fullName evidence="10">Bifunctional purine biosynthesis protein PurH</fullName>
    </recommendedName>
    <domain>
        <recommendedName>
            <fullName evidence="10">Phosphoribosylaminoimidazolecarboxamide formyltransferase</fullName>
            <ecNumber evidence="10">2.1.2.3</ecNumber>
        </recommendedName>
        <alternativeName>
            <fullName evidence="10">AICAR transformylase</fullName>
        </alternativeName>
    </domain>
    <domain>
        <recommendedName>
            <fullName evidence="10">IMP cyclohydrolase</fullName>
            <ecNumber evidence="10">3.5.4.10</ecNumber>
        </recommendedName>
        <alternativeName>
            <fullName evidence="10">ATIC</fullName>
        </alternativeName>
        <alternativeName>
            <fullName evidence="10">IMP synthase</fullName>
        </alternativeName>
        <alternativeName>
            <fullName evidence="10">Inosinicase</fullName>
        </alternativeName>
    </domain>
</protein>
<keyword evidence="7 10" id="KW-0511">Multifunctional enzyme</keyword>
<dbReference type="GO" id="GO:0003937">
    <property type="term" value="F:IMP cyclohydrolase activity"/>
    <property type="evidence" value="ECO:0007669"/>
    <property type="project" value="UniProtKB-UniRule"/>
</dbReference>
<dbReference type="AlphaFoldDB" id="A0A6J4VW04"/>
<dbReference type="HAMAP" id="MF_00139">
    <property type="entry name" value="PurH"/>
    <property type="match status" value="1"/>
</dbReference>
<dbReference type="GO" id="GO:0004643">
    <property type="term" value="F:phosphoribosylaminoimidazolecarboxamide formyltransferase activity"/>
    <property type="evidence" value="ECO:0007669"/>
    <property type="project" value="UniProtKB-UniRule"/>
</dbReference>
<sequence>MRALLSVSDKTGVVELGRELVALGWELYSTGNTERALREGGVEVAGIERLTGVPEILDGRVKTLHPAVHGGILARRDRPEHLATLSEHQIGPIDLVVSNLYPFARTVADSNVALEDALEQIDIGGPTLTRAAAKNFPDVLILTDPVDYAPTIALLRQGAVPLAWRRRLAARAFAHVSAYDALIARYLRADLDLSADDELFPREMSLGLEKIQGMRYGENPHQRAAFYRMPAPGAPPAGLATARQLHGKELSYNNIMDADAAWGAATDFAAPCVAIVKHTLPCGLATHDDLAEAYRRALSGDPVSAFGGIVAANRPIDEATAAEIAKTHYDIVLAPDFDPAALTILQKRKNLRLLACGAHARLADRLEVRQVLGGLLVQTPNDLAEDPATWRVVTTAAPTAAQLDDLAFAWRAVKHVKSNAIVIASDRTLRGMGAGQPNRVTSVKLAADRAGEGARGAVLASDAFFPFPDGIEAAATAGVVAIAQPGGSMRDEVCIAAADAAGIAMVFTGVRHFRH</sequence>
<organism evidence="12">
    <name type="scientific">uncultured Thermomicrobiales bacterium</name>
    <dbReference type="NCBI Taxonomy" id="1645740"/>
    <lineage>
        <taxon>Bacteria</taxon>
        <taxon>Pseudomonadati</taxon>
        <taxon>Thermomicrobiota</taxon>
        <taxon>Thermomicrobia</taxon>
        <taxon>Thermomicrobiales</taxon>
        <taxon>environmental samples</taxon>
    </lineage>
</organism>
<dbReference type="Pfam" id="PF01808">
    <property type="entry name" value="AICARFT_IMPCHas"/>
    <property type="match status" value="1"/>
</dbReference>
<dbReference type="InterPro" id="IPR016193">
    <property type="entry name" value="Cytidine_deaminase-like"/>
</dbReference>
<dbReference type="FunFam" id="3.40.140.20:FF:000001">
    <property type="entry name" value="Bifunctional purine biosynthesis protein PurH"/>
    <property type="match status" value="1"/>
</dbReference>
<dbReference type="Pfam" id="PF02142">
    <property type="entry name" value="MGS"/>
    <property type="match status" value="1"/>
</dbReference>
<evidence type="ECO:0000256" key="8">
    <source>
        <dbReference type="ARBA" id="ARBA00050488"/>
    </source>
</evidence>
<comment type="similarity">
    <text evidence="3 10">Belongs to the PurH family.</text>
</comment>
<evidence type="ECO:0000256" key="4">
    <source>
        <dbReference type="ARBA" id="ARBA00022679"/>
    </source>
</evidence>
<dbReference type="GO" id="GO:0005829">
    <property type="term" value="C:cytosol"/>
    <property type="evidence" value="ECO:0007669"/>
    <property type="project" value="TreeGrafter"/>
</dbReference>
<dbReference type="PROSITE" id="PS51855">
    <property type="entry name" value="MGS"/>
    <property type="match status" value="1"/>
</dbReference>
<dbReference type="PANTHER" id="PTHR11692">
    <property type="entry name" value="BIFUNCTIONAL PURINE BIOSYNTHESIS PROTEIN PURH"/>
    <property type="match status" value="1"/>
</dbReference>
<dbReference type="FunFam" id="3.40.50.1380:FF:000001">
    <property type="entry name" value="Bifunctional purine biosynthesis protein PurH"/>
    <property type="match status" value="1"/>
</dbReference>
<comment type="domain">
    <text evidence="10">The IMP cyclohydrolase activity resides in the N-terminal region.</text>
</comment>
<comment type="pathway">
    <text evidence="2 10">Purine metabolism; IMP biosynthesis via de novo pathway; 5-formamido-1-(5-phospho-D-ribosyl)imidazole-4-carboxamide from 5-amino-1-(5-phospho-D-ribosyl)imidazole-4-carboxamide (10-formyl THF route): step 1/1.</text>
</comment>
<dbReference type="Gene3D" id="3.40.140.20">
    <property type="match status" value="2"/>
</dbReference>
<evidence type="ECO:0000256" key="10">
    <source>
        <dbReference type="HAMAP-Rule" id="MF_00139"/>
    </source>
</evidence>
<dbReference type="EC" id="2.1.2.3" evidence="10"/>
<dbReference type="InterPro" id="IPR011607">
    <property type="entry name" value="MGS-like_dom"/>
</dbReference>
<dbReference type="SUPFAM" id="SSF53927">
    <property type="entry name" value="Cytidine deaminase-like"/>
    <property type="match status" value="1"/>
</dbReference>
<evidence type="ECO:0000313" key="12">
    <source>
        <dbReference type="EMBL" id="CAA9589713.1"/>
    </source>
</evidence>
<accession>A0A6J4VW04</accession>
<dbReference type="UniPathway" id="UPA00074">
    <property type="reaction ID" value="UER00133"/>
</dbReference>
<evidence type="ECO:0000256" key="3">
    <source>
        <dbReference type="ARBA" id="ARBA00007667"/>
    </source>
</evidence>
<dbReference type="SMART" id="SM00798">
    <property type="entry name" value="AICARFT_IMPCHas"/>
    <property type="match status" value="1"/>
</dbReference>
<evidence type="ECO:0000256" key="9">
    <source>
        <dbReference type="ARBA" id="ARBA00050687"/>
    </source>
</evidence>
<dbReference type="CDD" id="cd01421">
    <property type="entry name" value="IMPCH"/>
    <property type="match status" value="1"/>
</dbReference>
<evidence type="ECO:0000256" key="6">
    <source>
        <dbReference type="ARBA" id="ARBA00022801"/>
    </source>
</evidence>
<reference evidence="12" key="1">
    <citation type="submission" date="2020-02" db="EMBL/GenBank/DDBJ databases">
        <authorList>
            <person name="Meier V. D."/>
        </authorList>
    </citation>
    <scope>NUCLEOTIDE SEQUENCE</scope>
    <source>
        <strain evidence="12">AVDCRST_MAG18</strain>
    </source>
</reference>
<dbReference type="EMBL" id="CADCWN010000382">
    <property type="protein sequence ID" value="CAA9589713.1"/>
    <property type="molecule type" value="Genomic_DNA"/>
</dbReference>
<dbReference type="SMART" id="SM00851">
    <property type="entry name" value="MGS"/>
    <property type="match status" value="1"/>
</dbReference>
<dbReference type="InterPro" id="IPR036914">
    <property type="entry name" value="MGS-like_dom_sf"/>
</dbReference>
<proteinExistence type="inferred from homology"/>
<dbReference type="GO" id="GO:0006189">
    <property type="term" value="P:'de novo' IMP biosynthetic process"/>
    <property type="evidence" value="ECO:0007669"/>
    <property type="project" value="UniProtKB-UniRule"/>
</dbReference>
<evidence type="ECO:0000259" key="11">
    <source>
        <dbReference type="PROSITE" id="PS51855"/>
    </source>
</evidence>
<dbReference type="InterPro" id="IPR002695">
    <property type="entry name" value="PurH-like"/>
</dbReference>
<evidence type="ECO:0000256" key="7">
    <source>
        <dbReference type="ARBA" id="ARBA00023268"/>
    </source>
</evidence>
<keyword evidence="5 10" id="KW-0658">Purine biosynthesis</keyword>
<comment type="pathway">
    <text evidence="1 10">Purine metabolism; IMP biosynthesis via de novo pathway; IMP from 5-formamido-1-(5-phospho-D-ribosyl)imidazole-4-carboxamide: step 1/1.</text>
</comment>
<feature type="domain" description="MGS-like" evidence="11">
    <location>
        <begin position="1"/>
        <end position="143"/>
    </location>
</feature>
<comment type="catalytic activity">
    <reaction evidence="9 10">
        <text>IMP + H2O = 5-formamido-1-(5-phospho-D-ribosyl)imidazole-4-carboxamide</text>
        <dbReference type="Rhea" id="RHEA:18445"/>
        <dbReference type="ChEBI" id="CHEBI:15377"/>
        <dbReference type="ChEBI" id="CHEBI:58053"/>
        <dbReference type="ChEBI" id="CHEBI:58467"/>
        <dbReference type="EC" id="3.5.4.10"/>
    </reaction>
</comment>
<name>A0A6J4VW04_9BACT</name>
<dbReference type="NCBIfam" id="TIGR00355">
    <property type="entry name" value="purH"/>
    <property type="match status" value="1"/>
</dbReference>
<keyword evidence="4 10" id="KW-0808">Transferase</keyword>
<gene>
    <name evidence="10" type="primary">purH</name>
    <name evidence="12" type="ORF">AVDCRST_MAG18-4721</name>
</gene>
<evidence type="ECO:0000256" key="2">
    <source>
        <dbReference type="ARBA" id="ARBA00004954"/>
    </source>
</evidence>
<keyword evidence="6 10" id="KW-0378">Hydrolase</keyword>
<evidence type="ECO:0000256" key="1">
    <source>
        <dbReference type="ARBA" id="ARBA00004844"/>
    </source>
</evidence>
<evidence type="ECO:0000256" key="5">
    <source>
        <dbReference type="ARBA" id="ARBA00022755"/>
    </source>
</evidence>
<dbReference type="PANTHER" id="PTHR11692:SF0">
    <property type="entry name" value="BIFUNCTIONAL PURINE BIOSYNTHESIS PROTEIN ATIC"/>
    <property type="match status" value="1"/>
</dbReference>
<comment type="catalytic activity">
    <reaction evidence="8 10">
        <text>(6R)-10-formyltetrahydrofolate + 5-amino-1-(5-phospho-beta-D-ribosyl)imidazole-4-carboxamide = 5-formamido-1-(5-phospho-D-ribosyl)imidazole-4-carboxamide + (6S)-5,6,7,8-tetrahydrofolate</text>
        <dbReference type="Rhea" id="RHEA:22192"/>
        <dbReference type="ChEBI" id="CHEBI:57453"/>
        <dbReference type="ChEBI" id="CHEBI:58467"/>
        <dbReference type="ChEBI" id="CHEBI:58475"/>
        <dbReference type="ChEBI" id="CHEBI:195366"/>
        <dbReference type="EC" id="2.1.2.3"/>
    </reaction>
</comment>